<feature type="region of interest" description="Disordered" evidence="1">
    <location>
        <begin position="309"/>
        <end position="328"/>
    </location>
</feature>
<feature type="domain" description="Rv2525c-like glycoside hydrolase-like" evidence="4">
    <location>
        <begin position="357"/>
        <end position="463"/>
    </location>
</feature>
<sequence length="545" mass="55573">MDCRKGFRSSPLRGLLLVLALSLAAGFSVLSSAAPVSAATYAYAWPLIGQGSTGEDVYSVQLMLQARGYSLSTDGIDGPQTTGAVVSFQSAQGLQADGVVGPQTWPALIVTTSQGSTGSAVLALQRQLNAHGASLSVDGQFGPATAAAVKSFQSSHGLSADGVAGPQTWNALVGSKSSQAYSWPDIGQGATGENVYSIQLMLQAHGYSLPIDGSFGPQTASTAKAFQSAHGLGADGIVGPQTWPVLIVTTSQGSTGSAVLALQRQLNAHGASLSVDGQFGSATETAVKNYQSSQKLSVDGVAGPQIWSSLVSTAGSPPPPPPPPPPPGQVLWGVDTTSFVTASFLSEVGNNFGTPQFIGRYIDAISFSPMTASEASFIHSKGIRILPILSDFGGDTGYSTGVSRANDAIAKARALGIPSGTIIVVDLENGSAVDAGYVEGWYNTIAAAGYVVGYYENPYPGSSGFNGAFCTAVGADAAVARSILYSDEPSLGRTPESSAPSFGPAGLLCNGQNLGGSTRIWQYGLQGSGAVNIDTDEIQSSVPLW</sequence>
<evidence type="ECO:0000256" key="2">
    <source>
        <dbReference type="SAM" id="SignalP"/>
    </source>
</evidence>
<dbReference type="FunCoup" id="D6TCA8">
    <property type="interactions" value="21"/>
</dbReference>
<keyword evidence="2" id="KW-0732">Signal</keyword>
<feature type="domain" description="Peptidoglycan binding-like" evidence="3">
    <location>
        <begin position="117"/>
        <end position="172"/>
    </location>
</feature>
<keyword evidence="6" id="KW-1185">Reference proteome</keyword>
<dbReference type="RefSeq" id="WP_007906897.1">
    <property type="nucleotide sequence ID" value="NZ_ADVG01000001.1"/>
</dbReference>
<feature type="domain" description="Peptidoglycan binding-like" evidence="3">
    <location>
        <begin position="255"/>
        <end position="310"/>
    </location>
</feature>
<feature type="domain" description="Peptidoglycan binding-like" evidence="3">
    <location>
        <begin position="53"/>
        <end position="108"/>
    </location>
</feature>
<dbReference type="InterPro" id="IPR017853">
    <property type="entry name" value="GH"/>
</dbReference>
<dbReference type="EMBL" id="ADVG01000001">
    <property type="protein sequence ID" value="EFH89925.1"/>
    <property type="molecule type" value="Genomic_DNA"/>
</dbReference>
<dbReference type="STRING" id="485913.Krac_11514"/>
<dbReference type="PANTHER" id="PTHR41533">
    <property type="entry name" value="L,D-TRANSPEPTIDASE HI_1667-RELATED"/>
    <property type="match status" value="1"/>
</dbReference>
<dbReference type="eggNOG" id="COG3409">
    <property type="taxonomic scope" value="Bacteria"/>
</dbReference>
<name>D6TCA8_KTERA</name>
<gene>
    <name evidence="5" type="ORF">Krac_11514</name>
</gene>
<dbReference type="InterPro" id="IPR036365">
    <property type="entry name" value="PGBD-like_sf"/>
</dbReference>
<evidence type="ECO:0000313" key="6">
    <source>
        <dbReference type="Proteomes" id="UP000004508"/>
    </source>
</evidence>
<dbReference type="Gene3D" id="3.20.20.80">
    <property type="entry name" value="Glycosidases"/>
    <property type="match status" value="1"/>
</dbReference>
<dbReference type="AlphaFoldDB" id="D6TCA8"/>
<comment type="caution">
    <text evidence="5">The sequence shown here is derived from an EMBL/GenBank/DDBJ whole genome shotgun (WGS) entry which is preliminary data.</text>
</comment>
<dbReference type="InterPro" id="IPR052905">
    <property type="entry name" value="LD-transpeptidase_YkuD-like"/>
</dbReference>
<feature type="domain" description="Peptidoglycan binding-like" evidence="3">
    <location>
        <begin position="191"/>
        <end position="244"/>
    </location>
</feature>
<feature type="chain" id="PRO_5003088210" evidence="2">
    <location>
        <begin position="34"/>
        <end position="545"/>
    </location>
</feature>
<dbReference type="InParanoid" id="D6TCA8"/>
<reference evidence="5 6" key="1">
    <citation type="journal article" date="2011" name="Stand. Genomic Sci.">
        <title>Non-contiguous finished genome sequence and contextual data of the filamentous soil bacterium Ktedonobacter racemifer type strain (SOSP1-21).</title>
        <authorList>
            <person name="Chang Y.J."/>
            <person name="Land M."/>
            <person name="Hauser L."/>
            <person name="Chertkov O."/>
            <person name="Del Rio T.G."/>
            <person name="Nolan M."/>
            <person name="Copeland A."/>
            <person name="Tice H."/>
            <person name="Cheng J.F."/>
            <person name="Lucas S."/>
            <person name="Han C."/>
            <person name="Goodwin L."/>
            <person name="Pitluck S."/>
            <person name="Ivanova N."/>
            <person name="Ovchinikova G."/>
            <person name="Pati A."/>
            <person name="Chen A."/>
            <person name="Palaniappan K."/>
            <person name="Mavromatis K."/>
            <person name="Liolios K."/>
            <person name="Brettin T."/>
            <person name="Fiebig A."/>
            <person name="Rohde M."/>
            <person name="Abt B."/>
            <person name="Goker M."/>
            <person name="Detter J.C."/>
            <person name="Woyke T."/>
            <person name="Bristow J."/>
            <person name="Eisen J.A."/>
            <person name="Markowitz V."/>
            <person name="Hugenholtz P."/>
            <person name="Kyrpides N.C."/>
            <person name="Klenk H.P."/>
            <person name="Lapidus A."/>
        </authorList>
    </citation>
    <scope>NUCLEOTIDE SEQUENCE [LARGE SCALE GENOMIC DNA]</scope>
    <source>
        <strain evidence="6">DSM 44963</strain>
    </source>
</reference>
<dbReference type="Proteomes" id="UP000004508">
    <property type="component" value="Unassembled WGS sequence"/>
</dbReference>
<evidence type="ECO:0000256" key="1">
    <source>
        <dbReference type="SAM" id="MobiDB-lite"/>
    </source>
</evidence>
<evidence type="ECO:0000313" key="5">
    <source>
        <dbReference type="EMBL" id="EFH89925.1"/>
    </source>
</evidence>
<dbReference type="Pfam" id="PF01471">
    <property type="entry name" value="PG_binding_1"/>
    <property type="match status" value="4"/>
</dbReference>
<dbReference type="InterPro" id="IPR036366">
    <property type="entry name" value="PGBDSf"/>
</dbReference>
<proteinExistence type="predicted"/>
<feature type="signal peptide" evidence="2">
    <location>
        <begin position="1"/>
        <end position="33"/>
    </location>
</feature>
<feature type="compositionally biased region" description="Pro residues" evidence="1">
    <location>
        <begin position="316"/>
        <end position="328"/>
    </location>
</feature>
<dbReference type="Pfam" id="PF08924">
    <property type="entry name" value="Rv2525c_GlyHyd-like"/>
    <property type="match status" value="1"/>
</dbReference>
<dbReference type="SUPFAM" id="SSF47090">
    <property type="entry name" value="PGBD-like"/>
    <property type="match status" value="4"/>
</dbReference>
<dbReference type="OrthoDB" id="9787225at2"/>
<dbReference type="InterPro" id="IPR015020">
    <property type="entry name" value="Rv2525c-like_Glyco_Hydro-like"/>
</dbReference>
<evidence type="ECO:0000259" key="3">
    <source>
        <dbReference type="Pfam" id="PF01471"/>
    </source>
</evidence>
<accession>D6TCA8</accession>
<dbReference type="SUPFAM" id="SSF101447">
    <property type="entry name" value="Formin homology 2 domain (FH2 domain)"/>
    <property type="match status" value="1"/>
</dbReference>
<protein>
    <submittedName>
        <fullName evidence="5">Peptidoglycan-binding domain 1 protein</fullName>
    </submittedName>
</protein>
<dbReference type="SUPFAM" id="SSF51445">
    <property type="entry name" value="(Trans)glycosidases"/>
    <property type="match status" value="1"/>
</dbReference>
<dbReference type="PANTHER" id="PTHR41533:SF1">
    <property type="entry name" value="L,D-TRANSPEPTIDASE YCBB-RELATED"/>
    <property type="match status" value="1"/>
</dbReference>
<dbReference type="Gene3D" id="1.10.101.10">
    <property type="entry name" value="PGBD-like superfamily/PGBD"/>
    <property type="match status" value="4"/>
</dbReference>
<organism evidence="5 6">
    <name type="scientific">Ktedonobacter racemifer DSM 44963</name>
    <dbReference type="NCBI Taxonomy" id="485913"/>
    <lineage>
        <taxon>Bacteria</taxon>
        <taxon>Bacillati</taxon>
        <taxon>Chloroflexota</taxon>
        <taxon>Ktedonobacteria</taxon>
        <taxon>Ktedonobacterales</taxon>
        <taxon>Ktedonobacteraceae</taxon>
        <taxon>Ktedonobacter</taxon>
    </lineage>
</organism>
<dbReference type="InterPro" id="IPR002477">
    <property type="entry name" value="Peptidoglycan-bd-like"/>
</dbReference>
<evidence type="ECO:0000259" key="4">
    <source>
        <dbReference type="Pfam" id="PF08924"/>
    </source>
</evidence>